<proteinExistence type="predicted"/>
<dbReference type="EMBL" id="LGSS01000002">
    <property type="protein sequence ID" value="KNF09663.1"/>
    <property type="molecule type" value="Genomic_DNA"/>
</dbReference>
<reference evidence="2" key="1">
    <citation type="submission" date="2015-07" db="EMBL/GenBank/DDBJ databases">
        <title>Draft genome sequence of the purine-degrading Gottschalkia purinilyticum DSM 1384 (formerly Clostridium purinilyticum).</title>
        <authorList>
            <person name="Poehlein A."/>
            <person name="Schiel-Bengelsdorf B."/>
            <person name="Bengelsdorf F.R."/>
            <person name="Daniel R."/>
            <person name="Duerre P."/>
        </authorList>
    </citation>
    <scope>NUCLEOTIDE SEQUENCE [LARGE SCALE GENOMIC DNA]</scope>
    <source>
        <strain evidence="2">DSM 1384</strain>
    </source>
</reference>
<evidence type="ECO:0000313" key="2">
    <source>
        <dbReference type="Proteomes" id="UP000037267"/>
    </source>
</evidence>
<accession>A0A0L0WDW0</accession>
<name>A0A0L0WDW0_GOTPU</name>
<comment type="caution">
    <text evidence="1">The sequence shown here is derived from an EMBL/GenBank/DDBJ whole genome shotgun (WGS) entry which is preliminary data.</text>
</comment>
<evidence type="ECO:0000313" key="1">
    <source>
        <dbReference type="EMBL" id="KNF09663.1"/>
    </source>
</evidence>
<dbReference type="RefSeq" id="WP_050354056.1">
    <property type="nucleotide sequence ID" value="NZ_LGSS01000002.1"/>
</dbReference>
<dbReference type="STRING" id="1503.CLPU_2c01140"/>
<protein>
    <submittedName>
        <fullName evidence="1">Uncharacterized protein</fullName>
    </submittedName>
</protein>
<dbReference type="AlphaFoldDB" id="A0A0L0WDW0"/>
<dbReference type="Proteomes" id="UP000037267">
    <property type="component" value="Unassembled WGS sequence"/>
</dbReference>
<keyword evidence="2" id="KW-1185">Reference proteome</keyword>
<organism evidence="1 2">
    <name type="scientific">Gottschalkia purinilytica</name>
    <name type="common">Clostridium purinilyticum</name>
    <dbReference type="NCBI Taxonomy" id="1503"/>
    <lineage>
        <taxon>Bacteria</taxon>
        <taxon>Bacillati</taxon>
        <taxon>Bacillota</taxon>
        <taxon>Tissierellia</taxon>
        <taxon>Tissierellales</taxon>
        <taxon>Gottschalkiaceae</taxon>
        <taxon>Gottschalkia</taxon>
    </lineage>
</organism>
<sequence>MNKAIASLIIIFSLTLGLNIYMKKSRVDKYSSEDYSRQYNEVINNTINFNEDDYRKLTYSQLKELLETYYARYKYDKCKAIIEIILKEYDNKSVETLRKAIAIADEEMNFEKVEKYSNTLATVSYGEDLLLVYSNLSDIYLISNIDKAINILQKASNISKSEGIYLNTIKNEDLIEKKLNFYKKIKNYSLDKNPIKYYMSILSDKEHITSDGVKKKLLYIYKDKYYDLYKEDYTKLKNSLIEQHIIQE</sequence>
<gene>
    <name evidence="1" type="ORF">CLPU_2c01140</name>
</gene>